<dbReference type="GeneID" id="9668545"/>
<dbReference type="OrthoDB" id="5429716at2759"/>
<dbReference type="HOGENOM" id="CLU_059039_1_0_1"/>
<keyword evidence="2" id="KW-1185">Reference proteome</keyword>
<name>C7Z665_FUSV7</name>
<accession>C7Z665</accession>
<protein>
    <submittedName>
        <fullName evidence="1">Uncharacterized protein</fullName>
    </submittedName>
</protein>
<reference evidence="1 2" key="1">
    <citation type="journal article" date="2009" name="PLoS Genet.">
        <title>The genome of Nectria haematococca: contribution of supernumerary chromosomes to gene expansion.</title>
        <authorList>
            <person name="Coleman J.J."/>
            <person name="Rounsley S.D."/>
            <person name="Rodriguez-Carres M."/>
            <person name="Kuo A."/>
            <person name="Wasmann C.C."/>
            <person name="Grimwood J."/>
            <person name="Schmutz J."/>
            <person name="Taga M."/>
            <person name="White G.J."/>
            <person name="Zhou S."/>
            <person name="Schwartz D.C."/>
            <person name="Freitag M."/>
            <person name="Ma L.J."/>
            <person name="Danchin E.G."/>
            <person name="Henrissat B."/>
            <person name="Coutinho P.M."/>
            <person name="Nelson D.R."/>
            <person name="Straney D."/>
            <person name="Napoli C.A."/>
            <person name="Barker B.M."/>
            <person name="Gribskov M."/>
            <person name="Rep M."/>
            <person name="Kroken S."/>
            <person name="Molnar I."/>
            <person name="Rensing C."/>
            <person name="Kennell J.C."/>
            <person name="Zamora J."/>
            <person name="Farman M.L."/>
            <person name="Selker E.U."/>
            <person name="Salamov A."/>
            <person name="Shapiro H."/>
            <person name="Pangilinan J."/>
            <person name="Lindquist E."/>
            <person name="Lamers C."/>
            <person name="Grigoriev I.V."/>
            <person name="Geiser D.M."/>
            <person name="Covert S.F."/>
            <person name="Temporini E."/>
            <person name="Vanetten H.D."/>
        </authorList>
    </citation>
    <scope>NUCLEOTIDE SEQUENCE [LARGE SCALE GENOMIC DNA]</scope>
    <source>
        <strain evidence="2">ATCC MYA-4622 / CBS 123669 / FGSC 9596 / NRRL 45880 / 77-13-4</strain>
    </source>
</reference>
<proteinExistence type="predicted"/>
<dbReference type="RefSeq" id="XP_003045786.1">
    <property type="nucleotide sequence ID" value="XM_003045740.1"/>
</dbReference>
<dbReference type="AlphaFoldDB" id="C7Z665"/>
<organism evidence="1 2">
    <name type="scientific">Fusarium vanettenii (strain ATCC MYA-4622 / CBS 123669 / FGSC 9596 / NRRL 45880 / 77-13-4)</name>
    <name type="common">Fusarium solani subsp. pisi</name>
    <dbReference type="NCBI Taxonomy" id="660122"/>
    <lineage>
        <taxon>Eukaryota</taxon>
        <taxon>Fungi</taxon>
        <taxon>Dikarya</taxon>
        <taxon>Ascomycota</taxon>
        <taxon>Pezizomycotina</taxon>
        <taxon>Sordariomycetes</taxon>
        <taxon>Hypocreomycetidae</taxon>
        <taxon>Hypocreales</taxon>
        <taxon>Nectriaceae</taxon>
        <taxon>Fusarium</taxon>
        <taxon>Fusarium solani species complex</taxon>
        <taxon>Fusarium vanettenii</taxon>
    </lineage>
</organism>
<dbReference type="VEuPathDB" id="FungiDB:NECHADRAFT_90697"/>
<dbReference type="OMA" id="WETIGMA"/>
<dbReference type="KEGG" id="nhe:NECHADRAFT_90697"/>
<dbReference type="Proteomes" id="UP000005206">
    <property type="component" value="Chromosome 2"/>
</dbReference>
<evidence type="ECO:0000313" key="2">
    <source>
        <dbReference type="Proteomes" id="UP000005206"/>
    </source>
</evidence>
<dbReference type="InParanoid" id="C7Z665"/>
<sequence length="286" mass="30858">MPTTTEYLGYTITNLGPLTTTYTAPAECATATDNIEFVLADAPWIPGAWGYPSCVPGDYGKCIPSGAAYDKLAKEHAYTWQETFFPYYSPGLVCPKGWTTAGEYAKSKGTPTEGMLTVQPEWSITVPQILALTPIWSSVLEDSETLVYCCPSGYTGDNFLNCHSVMGPFTEFSYTIGCIHTWSSPYYTEVTATFDGAESPYLSKIKMTQQPGTDYWAETAEEEDMAVATKVPAVALVYQSSDLEKAKATGESEKNAATALLPVKGMIPVVTVVVSMLAGAGLLAPW</sequence>
<gene>
    <name evidence="1" type="ORF">NECHADRAFT_90697</name>
</gene>
<dbReference type="EMBL" id="GG698910">
    <property type="protein sequence ID" value="EEU40073.1"/>
    <property type="molecule type" value="Genomic_DNA"/>
</dbReference>
<evidence type="ECO:0000313" key="1">
    <source>
        <dbReference type="EMBL" id="EEU40073.1"/>
    </source>
</evidence>
<dbReference type="eggNOG" id="ENOG502SU5G">
    <property type="taxonomic scope" value="Eukaryota"/>
</dbReference>